<keyword evidence="2" id="KW-1185">Reference proteome</keyword>
<dbReference type="EMBL" id="CP045121">
    <property type="protein sequence ID" value="QIN77628.1"/>
    <property type="molecule type" value="Genomic_DNA"/>
</dbReference>
<dbReference type="RefSeq" id="WP_166395308.1">
    <property type="nucleotide sequence ID" value="NZ_CP045121.1"/>
</dbReference>
<gene>
    <name evidence="1" type="ORF">GBA65_02925</name>
</gene>
<dbReference type="Proteomes" id="UP000502706">
    <property type="component" value="Chromosome"/>
</dbReference>
<protein>
    <submittedName>
        <fullName evidence="1">Uncharacterized protein</fullName>
    </submittedName>
</protein>
<dbReference type="AlphaFoldDB" id="A0A6G8PSZ6"/>
<sequence>MQPGSDLDRFEDRYVEFSERIVLECDCGEKVVLLGMEDDWVGGEGPVECECGRELTLSDRSDDEVARVRRLLHRDRANTA</sequence>
<proteinExistence type="predicted"/>
<name>A0A6G8PSZ6_9ACTN</name>
<evidence type="ECO:0000313" key="1">
    <source>
        <dbReference type="EMBL" id="QIN77628.1"/>
    </source>
</evidence>
<organism evidence="1 2">
    <name type="scientific">Rubrobacter marinus</name>
    <dbReference type="NCBI Taxonomy" id="2653852"/>
    <lineage>
        <taxon>Bacteria</taxon>
        <taxon>Bacillati</taxon>
        <taxon>Actinomycetota</taxon>
        <taxon>Rubrobacteria</taxon>
        <taxon>Rubrobacterales</taxon>
        <taxon>Rubrobacteraceae</taxon>
        <taxon>Rubrobacter</taxon>
    </lineage>
</organism>
<accession>A0A6G8PSZ6</accession>
<dbReference type="KEGG" id="rmar:GBA65_02925"/>
<evidence type="ECO:0000313" key="2">
    <source>
        <dbReference type="Proteomes" id="UP000502706"/>
    </source>
</evidence>
<reference evidence="1 2" key="1">
    <citation type="submission" date="2019-10" db="EMBL/GenBank/DDBJ databases">
        <title>Rubrobacter sp nov SCSIO 52915 isolated from a deep-sea sediment in the South China Sea.</title>
        <authorList>
            <person name="Chen R.W."/>
        </authorList>
    </citation>
    <scope>NUCLEOTIDE SEQUENCE [LARGE SCALE GENOMIC DNA]</scope>
    <source>
        <strain evidence="1 2">SCSIO 52915</strain>
    </source>
</reference>